<evidence type="ECO:0000259" key="6">
    <source>
        <dbReference type="Pfam" id="PF01979"/>
    </source>
</evidence>
<dbReference type="eggNOG" id="COG0044">
    <property type="taxonomic scope" value="Bacteria"/>
</dbReference>
<evidence type="ECO:0000256" key="5">
    <source>
        <dbReference type="ARBA" id="ARBA00022801"/>
    </source>
</evidence>
<comment type="function">
    <text evidence="2">Catalyzes the reversible cyclization of carbamoyl aspartate to dihydroorotate.</text>
</comment>
<dbReference type="InterPro" id="IPR050138">
    <property type="entry name" value="DHOase/Allantoinase_Hydrolase"/>
</dbReference>
<dbReference type="GO" id="GO:0005737">
    <property type="term" value="C:cytoplasm"/>
    <property type="evidence" value="ECO:0007669"/>
    <property type="project" value="TreeGrafter"/>
</dbReference>
<dbReference type="InterPro" id="IPR006680">
    <property type="entry name" value="Amidohydro-rel"/>
</dbReference>
<comment type="cofactor">
    <cofactor evidence="1">
        <name>Zn(2+)</name>
        <dbReference type="ChEBI" id="CHEBI:29105"/>
    </cofactor>
</comment>
<accession>D1PXI3</accession>
<dbReference type="GO" id="GO:0004038">
    <property type="term" value="F:allantoinase activity"/>
    <property type="evidence" value="ECO:0007669"/>
    <property type="project" value="TreeGrafter"/>
</dbReference>
<keyword evidence="8" id="KW-1185">Reference proteome</keyword>
<reference evidence="7 8" key="1">
    <citation type="submission" date="2009-10" db="EMBL/GenBank/DDBJ databases">
        <authorList>
            <person name="Qin X."/>
            <person name="Bachman B."/>
            <person name="Battles P."/>
            <person name="Bell A."/>
            <person name="Bess C."/>
            <person name="Bickham C."/>
            <person name="Chaboub L."/>
            <person name="Chen D."/>
            <person name="Coyle M."/>
            <person name="Deiros D.R."/>
            <person name="Dinh H."/>
            <person name="Forbes L."/>
            <person name="Fowler G."/>
            <person name="Francisco L."/>
            <person name="Fu Q."/>
            <person name="Gubbala S."/>
            <person name="Hale W."/>
            <person name="Han Y."/>
            <person name="Hemphill L."/>
            <person name="Highlander S.K."/>
            <person name="Hirani K."/>
            <person name="Hogues M."/>
            <person name="Jackson L."/>
            <person name="Jakkamsetti A."/>
            <person name="Javaid M."/>
            <person name="Jiang H."/>
            <person name="Korchina V."/>
            <person name="Kovar C."/>
            <person name="Lara F."/>
            <person name="Lee S."/>
            <person name="Mata R."/>
            <person name="Mathew T."/>
            <person name="Moen C."/>
            <person name="Morales K."/>
            <person name="Munidasa M."/>
            <person name="Nazareth L."/>
            <person name="Ngo R."/>
            <person name="Nguyen L."/>
            <person name="Okwuonu G."/>
            <person name="Ongeri F."/>
            <person name="Patil S."/>
            <person name="Petrosino J."/>
            <person name="Pham C."/>
            <person name="Pham P."/>
            <person name="Pu L.-L."/>
            <person name="Puazo M."/>
            <person name="Raj R."/>
            <person name="Reid J."/>
            <person name="Rouhana J."/>
            <person name="Saada N."/>
            <person name="Shang Y."/>
            <person name="Simmons D."/>
            <person name="Thornton R."/>
            <person name="Warren J."/>
            <person name="Weissenberger G."/>
            <person name="Zhang J."/>
            <person name="Zhang L."/>
            <person name="Zhou C."/>
            <person name="Zhu D."/>
            <person name="Muzny D."/>
            <person name="Worley K."/>
            <person name="Gibbs R."/>
        </authorList>
    </citation>
    <scope>NUCLEOTIDE SEQUENCE [LARGE SCALE GENOMIC DNA]</scope>
    <source>
        <strain evidence="7 8">DSM 17361</strain>
    </source>
</reference>
<name>D1PXI3_9BACT</name>
<dbReference type="PANTHER" id="PTHR43668">
    <property type="entry name" value="ALLANTOINASE"/>
    <property type="match status" value="1"/>
</dbReference>
<dbReference type="HOGENOM" id="CLU_015572_1_1_10"/>
<organism evidence="7 8">
    <name type="scientific">Hallella bergensis DSM 17361</name>
    <dbReference type="NCBI Taxonomy" id="585502"/>
    <lineage>
        <taxon>Bacteria</taxon>
        <taxon>Pseudomonadati</taxon>
        <taxon>Bacteroidota</taxon>
        <taxon>Bacteroidia</taxon>
        <taxon>Bacteroidales</taxon>
        <taxon>Prevotellaceae</taxon>
        <taxon>Hallella</taxon>
    </lineage>
</organism>
<dbReference type="RefSeq" id="WP_007173771.1">
    <property type="nucleotide sequence ID" value="NZ_GG704781.1"/>
</dbReference>
<dbReference type="GO" id="GO:0046872">
    <property type="term" value="F:metal ion binding"/>
    <property type="evidence" value="ECO:0007669"/>
    <property type="project" value="UniProtKB-KW"/>
</dbReference>
<evidence type="ECO:0000256" key="3">
    <source>
        <dbReference type="ARBA" id="ARBA00010286"/>
    </source>
</evidence>
<dbReference type="SUPFAM" id="SSF51338">
    <property type="entry name" value="Composite domain of metallo-dependent hydrolases"/>
    <property type="match status" value="1"/>
</dbReference>
<keyword evidence="5 7" id="KW-0378">Hydrolase</keyword>
<evidence type="ECO:0000256" key="1">
    <source>
        <dbReference type="ARBA" id="ARBA00001947"/>
    </source>
</evidence>
<keyword evidence="4" id="KW-0479">Metal-binding</keyword>
<dbReference type="Proteomes" id="UP000003160">
    <property type="component" value="Unassembled WGS sequence"/>
</dbReference>
<feature type="domain" description="Amidohydrolase-related" evidence="6">
    <location>
        <begin position="52"/>
        <end position="429"/>
    </location>
</feature>
<protein>
    <submittedName>
        <fullName evidence="7">Amidohydrolase family protein</fullName>
        <ecNumber evidence="7">3.5.2.3</ecNumber>
    </submittedName>
</protein>
<dbReference type="PANTHER" id="PTHR43668:SF4">
    <property type="entry name" value="ALLANTOINASE"/>
    <property type="match status" value="1"/>
</dbReference>
<dbReference type="SUPFAM" id="SSF51556">
    <property type="entry name" value="Metallo-dependent hydrolases"/>
    <property type="match status" value="1"/>
</dbReference>
<evidence type="ECO:0000313" key="7">
    <source>
        <dbReference type="EMBL" id="EFA43950.1"/>
    </source>
</evidence>
<dbReference type="InterPro" id="IPR011059">
    <property type="entry name" value="Metal-dep_hydrolase_composite"/>
</dbReference>
<dbReference type="InterPro" id="IPR032466">
    <property type="entry name" value="Metal_Hydrolase"/>
</dbReference>
<sequence length="453" mass="50030">MRTIIDGGNIVNEGRMFIGTVIIDDDRISDIIEGKNTPRGNCDRFVDATGCFVLPGVIDEHVHFREPGLTRKADMESETRAAVAGGVTSFLDMPNTVPQTTTPEALDDKIAMAAGRSHINYGFFFGAGRDNCEQFAGLDTTRIPGIKLFMGASTGNMLVDRKEVLEKIFKTCAELGLPLMTHCEDTAMINENMARAKQQYGDDPDITLHSSIRSAEACYTSSLQAVELAHQYGTRLHIAHVSTAREVSLFEPIQTGCPLPQITGEVTLAHLWFSEEDYQTKGALIKCNPSVKSKNDREALRNALRDSRIVAIGTDHAPHELKDKFGGCAKAASGMPSIQFSLVTMLTLADEGVIPIERLPELMAHHPAQLFSISDRGFLRKGYKADVVIVQKTAPWQVTESLIESKCGWSPLLGQQYQWKVKYTFCNGHLAYNDGHIDENYFGEALRFRIDEG</sequence>
<comment type="similarity">
    <text evidence="3">Belongs to the metallo-dependent hydrolases superfamily. DHOase family. Class I DHOase subfamily.</text>
</comment>
<dbReference type="GO" id="GO:0006145">
    <property type="term" value="P:purine nucleobase catabolic process"/>
    <property type="evidence" value="ECO:0007669"/>
    <property type="project" value="TreeGrafter"/>
</dbReference>
<dbReference type="OrthoDB" id="9765462at2"/>
<dbReference type="Gene3D" id="3.20.20.140">
    <property type="entry name" value="Metal-dependent hydrolases"/>
    <property type="match status" value="1"/>
</dbReference>
<dbReference type="GO" id="GO:0004151">
    <property type="term" value="F:dihydroorotase activity"/>
    <property type="evidence" value="ECO:0007669"/>
    <property type="project" value="UniProtKB-EC"/>
</dbReference>
<dbReference type="PROSITE" id="PS00483">
    <property type="entry name" value="DIHYDROOROTASE_2"/>
    <property type="match status" value="1"/>
</dbReference>
<comment type="caution">
    <text evidence="7">The sequence shown here is derived from an EMBL/GenBank/DDBJ whole genome shotgun (WGS) entry which is preliminary data.</text>
</comment>
<dbReference type="InterPro" id="IPR002195">
    <property type="entry name" value="Dihydroorotase_CS"/>
</dbReference>
<proteinExistence type="inferred from homology"/>
<dbReference type="EC" id="3.5.2.3" evidence="7"/>
<dbReference type="CDD" id="cd01318">
    <property type="entry name" value="DHOase_IIb"/>
    <property type="match status" value="1"/>
</dbReference>
<gene>
    <name evidence="7" type="primary">pyrC</name>
    <name evidence="7" type="ORF">HMPREF0645_1668</name>
</gene>
<dbReference type="NCBIfam" id="NF006688">
    <property type="entry name" value="PRK09236.1"/>
    <property type="match status" value="1"/>
</dbReference>
<dbReference type="EMBL" id="ACKS01000070">
    <property type="protein sequence ID" value="EFA43950.1"/>
    <property type="molecule type" value="Genomic_DNA"/>
</dbReference>
<evidence type="ECO:0000313" key="8">
    <source>
        <dbReference type="Proteomes" id="UP000003160"/>
    </source>
</evidence>
<evidence type="ECO:0000256" key="2">
    <source>
        <dbReference type="ARBA" id="ARBA00002368"/>
    </source>
</evidence>
<dbReference type="Pfam" id="PF01979">
    <property type="entry name" value="Amidohydro_1"/>
    <property type="match status" value="1"/>
</dbReference>
<evidence type="ECO:0000256" key="4">
    <source>
        <dbReference type="ARBA" id="ARBA00022723"/>
    </source>
</evidence>
<dbReference type="Gene3D" id="2.30.40.10">
    <property type="entry name" value="Urease, subunit C, domain 1"/>
    <property type="match status" value="1"/>
</dbReference>
<dbReference type="AlphaFoldDB" id="D1PXI3"/>